<comment type="similarity">
    <text evidence="2">Belongs to the DRAM/TMEM150 family.</text>
</comment>
<feature type="transmembrane region" description="Helical" evidence="6">
    <location>
        <begin position="56"/>
        <end position="74"/>
    </location>
</feature>
<feature type="transmembrane region" description="Helical" evidence="6">
    <location>
        <begin position="95"/>
        <end position="114"/>
    </location>
</feature>
<evidence type="ECO:0000256" key="4">
    <source>
        <dbReference type="ARBA" id="ARBA00022989"/>
    </source>
</evidence>
<keyword evidence="8" id="KW-1185">Reference proteome</keyword>
<dbReference type="PANTHER" id="PTHR21324:SF2">
    <property type="entry name" value="EG:22E5.9 PROTEIN"/>
    <property type="match status" value="1"/>
</dbReference>
<evidence type="ECO:0000256" key="2">
    <source>
        <dbReference type="ARBA" id="ARBA00006565"/>
    </source>
</evidence>
<evidence type="ECO:0000256" key="5">
    <source>
        <dbReference type="ARBA" id="ARBA00023136"/>
    </source>
</evidence>
<name>A0A914XT95_9BILA</name>
<dbReference type="Pfam" id="PF10277">
    <property type="entry name" value="Frag1"/>
    <property type="match status" value="1"/>
</dbReference>
<dbReference type="WBParaSite" id="PSAMB.scaffold94size81209.g1951.t1">
    <property type="protein sequence ID" value="PSAMB.scaffold94size81209.g1951.t1"/>
    <property type="gene ID" value="PSAMB.scaffold94size81209.g1951"/>
</dbReference>
<evidence type="ECO:0000259" key="7">
    <source>
        <dbReference type="Pfam" id="PF10277"/>
    </source>
</evidence>
<feature type="transmembrane region" description="Helical" evidence="6">
    <location>
        <begin position="12"/>
        <end position="31"/>
    </location>
</feature>
<dbReference type="PANTHER" id="PTHR21324">
    <property type="entry name" value="FASTING-INDUCIBLE INTEGRAL MEMBRANE PROTEIN TM6P1-RELATED"/>
    <property type="match status" value="1"/>
</dbReference>
<dbReference type="InterPro" id="IPR019402">
    <property type="entry name" value="CWH43_N"/>
</dbReference>
<comment type="subcellular location">
    <subcellularLocation>
        <location evidence="1">Endomembrane system</location>
        <topology evidence="1">Multi-pass membrane protein</topology>
    </subcellularLocation>
</comment>
<evidence type="ECO:0000256" key="6">
    <source>
        <dbReference type="SAM" id="Phobius"/>
    </source>
</evidence>
<sequence>MCQAGVLGAGHLPVLLAIIMTFTLALTYIVAVSNDDVDPFFPYISADGAKTPESCFFGLFLNLAAILSLIIVFLRHRLVSELNRDADKVLKNLNFLSVLVSMVAFVGMLGVANFQETAILVVHMTSAFMCFGCACAYFVMQAAVTIRMYPLYNGRRICYIRAFIAFASVVSFITSVLFGTLASVEFHRKCPGKATPRPWSRKTYEPGYDLHVVSAIAEWVLAACNAAFLLSYSRDFEKIRVDVGVQPLVTHLDESPILQSLQNSISGVPII</sequence>
<proteinExistence type="inferred from homology"/>
<protein>
    <submittedName>
        <fullName evidence="9">DNA damage-regulated autophagy modulator protein 1</fullName>
    </submittedName>
</protein>
<keyword evidence="5 6" id="KW-0472">Membrane</keyword>
<feature type="domain" description="CWH43-like N-terminal" evidence="7">
    <location>
        <begin position="11"/>
        <end position="238"/>
    </location>
</feature>
<keyword evidence="3 6" id="KW-0812">Transmembrane</keyword>
<feature type="transmembrane region" description="Helical" evidence="6">
    <location>
        <begin position="120"/>
        <end position="146"/>
    </location>
</feature>
<dbReference type="InterPro" id="IPR050911">
    <property type="entry name" value="DRAM/TMEM150_Autophagy_Mod"/>
</dbReference>
<dbReference type="GO" id="GO:0012505">
    <property type="term" value="C:endomembrane system"/>
    <property type="evidence" value="ECO:0007669"/>
    <property type="project" value="UniProtKB-SubCell"/>
</dbReference>
<accession>A0A914XT95</accession>
<dbReference type="AlphaFoldDB" id="A0A914XT95"/>
<evidence type="ECO:0000256" key="3">
    <source>
        <dbReference type="ARBA" id="ARBA00022692"/>
    </source>
</evidence>
<evidence type="ECO:0000256" key="1">
    <source>
        <dbReference type="ARBA" id="ARBA00004127"/>
    </source>
</evidence>
<dbReference type="Proteomes" id="UP000887566">
    <property type="component" value="Unplaced"/>
</dbReference>
<evidence type="ECO:0000313" key="8">
    <source>
        <dbReference type="Proteomes" id="UP000887566"/>
    </source>
</evidence>
<feature type="transmembrane region" description="Helical" evidence="6">
    <location>
        <begin position="158"/>
        <end position="178"/>
    </location>
</feature>
<keyword evidence="4 6" id="KW-1133">Transmembrane helix</keyword>
<feature type="transmembrane region" description="Helical" evidence="6">
    <location>
        <begin position="210"/>
        <end position="230"/>
    </location>
</feature>
<reference evidence="9" key="1">
    <citation type="submission" date="2022-11" db="UniProtKB">
        <authorList>
            <consortium name="WormBaseParasite"/>
        </authorList>
    </citation>
    <scope>IDENTIFICATION</scope>
</reference>
<organism evidence="8 9">
    <name type="scientific">Plectus sambesii</name>
    <dbReference type="NCBI Taxonomy" id="2011161"/>
    <lineage>
        <taxon>Eukaryota</taxon>
        <taxon>Metazoa</taxon>
        <taxon>Ecdysozoa</taxon>
        <taxon>Nematoda</taxon>
        <taxon>Chromadorea</taxon>
        <taxon>Plectida</taxon>
        <taxon>Plectina</taxon>
        <taxon>Plectoidea</taxon>
        <taxon>Plectidae</taxon>
        <taxon>Plectus</taxon>
    </lineage>
</organism>
<evidence type="ECO:0000313" key="9">
    <source>
        <dbReference type="WBParaSite" id="PSAMB.scaffold94size81209.g1951.t1"/>
    </source>
</evidence>